<dbReference type="AlphaFoldDB" id="A0AAQ0LXN0"/>
<comment type="caution">
    <text evidence="1">The sequence shown here is derived from an EMBL/GenBank/DDBJ whole genome shotgun (WGS) entry which is preliminary data.</text>
</comment>
<name>A0AAQ0LXN0_STAXY</name>
<accession>A0AAQ0LXN0</accession>
<protein>
    <submittedName>
        <fullName evidence="1">Uncharacterized protein</fullName>
    </submittedName>
</protein>
<reference evidence="1 2" key="1">
    <citation type="journal article" date="2016" name="Front. Microbiol.">
        <title>Comprehensive Phylogenetic Analysis of Bovine Non-aureus Staphylococci Species Based on Whole-Genome Sequencing.</title>
        <authorList>
            <person name="Naushad S."/>
            <person name="Barkema H.W."/>
            <person name="Luby C."/>
            <person name="Condas L.A."/>
            <person name="Nobrega D.B."/>
            <person name="Carson D.A."/>
            <person name="De Buck J."/>
        </authorList>
    </citation>
    <scope>NUCLEOTIDE SEQUENCE [LARGE SCALE GENOMIC DNA]</scope>
    <source>
        <strain evidence="1 2">SNUC 1349</strain>
    </source>
</reference>
<dbReference type="RefSeq" id="WP_119517667.1">
    <property type="nucleotide sequence ID" value="NZ_QXUI01000015.1"/>
</dbReference>
<dbReference type="EMBL" id="QXUI01000015">
    <property type="protein sequence ID" value="RIM90626.1"/>
    <property type="molecule type" value="Genomic_DNA"/>
</dbReference>
<evidence type="ECO:0000313" key="1">
    <source>
        <dbReference type="EMBL" id="RIM90626.1"/>
    </source>
</evidence>
<evidence type="ECO:0000313" key="2">
    <source>
        <dbReference type="Proteomes" id="UP000285579"/>
    </source>
</evidence>
<organism evidence="1 2">
    <name type="scientific">Staphylococcus xylosus</name>
    <dbReference type="NCBI Taxonomy" id="1288"/>
    <lineage>
        <taxon>Bacteria</taxon>
        <taxon>Bacillati</taxon>
        <taxon>Bacillota</taxon>
        <taxon>Bacilli</taxon>
        <taxon>Bacillales</taxon>
        <taxon>Staphylococcaceae</taxon>
        <taxon>Staphylococcus</taxon>
    </lineage>
</organism>
<proteinExistence type="predicted"/>
<dbReference type="Proteomes" id="UP000285579">
    <property type="component" value="Unassembled WGS sequence"/>
</dbReference>
<sequence>MENLYVVIDEFNGVNGIYEEDELQELVKYYSEELANQIQRYYTIQEQFKYHFGILGKISKYYDFFRISENEIKDFLSLYNKIAPNELRYEIIQVVDEVEIQEFIKFVNETKDGYQKYKDNNYQIPYQTIIVKYPEDEQNSEVFIKEVNKIDEIIECIITKELKRLRNINTEDILDTKYSYVLELLDIYDKLIKETFSNELSYALLNELKDIFEYEYTFIGIELEIEYSNKSVKEIQKSENVKTFEHVIRK</sequence>
<gene>
    <name evidence="1" type="ORF">BU104_13450</name>
</gene>